<accession>A0AAD2JZM4</accession>
<name>A0AAD2JZM4_9AGAR</name>
<sequence>MTLTWSGNPINAGCPSVLVSLALPFTLMFTKLLTVTLGALSFITDGAVPSWDDHLQHPQAIPGLHVTQAGSSVSLTPGTYRIVTPDYGYAEIRTYRIGEALYVSRTLEYSGPFGSFELMPMDDTGNVFGLRNIGQGASIVIDGDNKFVTTTDDYKPQGFTMERTETEGFFIIRTTDGTDRVWTLNPDEGPIMQRIMLAPACGSGRNSAQRFKFVSLNAEEAPRVVGHSAKFAHVNESSSPISPGRYIIHETLLRGVLRTLAVGQELYTSNSTIAPGDYGVWSVAGDDKSGYNITNVGLNLPLSVTQSKTLSANYGVEAAKFTFVKRGYSGRVGVELMNGDGVWQLDTSRGPIYTPVLITTKMPGFIRQEFEFVAVAQ</sequence>
<protein>
    <submittedName>
        <fullName evidence="1">Uncharacterized protein</fullName>
    </submittedName>
</protein>
<comment type="caution">
    <text evidence="1">The sequence shown here is derived from an EMBL/GenBank/DDBJ whole genome shotgun (WGS) entry which is preliminary data.</text>
</comment>
<dbReference type="Gene3D" id="2.80.10.50">
    <property type="match status" value="1"/>
</dbReference>
<organism evidence="1 2">
    <name type="scientific">Mycena citricolor</name>
    <dbReference type="NCBI Taxonomy" id="2018698"/>
    <lineage>
        <taxon>Eukaryota</taxon>
        <taxon>Fungi</taxon>
        <taxon>Dikarya</taxon>
        <taxon>Basidiomycota</taxon>
        <taxon>Agaricomycotina</taxon>
        <taxon>Agaricomycetes</taxon>
        <taxon>Agaricomycetidae</taxon>
        <taxon>Agaricales</taxon>
        <taxon>Marasmiineae</taxon>
        <taxon>Mycenaceae</taxon>
        <taxon>Mycena</taxon>
    </lineage>
</organism>
<dbReference type="AlphaFoldDB" id="A0AAD2JZM4"/>
<dbReference type="Proteomes" id="UP001295794">
    <property type="component" value="Unassembled WGS sequence"/>
</dbReference>
<proteinExistence type="predicted"/>
<dbReference type="EMBL" id="CAVNYO010000167">
    <property type="protein sequence ID" value="CAK5270506.1"/>
    <property type="molecule type" value="Genomic_DNA"/>
</dbReference>
<keyword evidence="2" id="KW-1185">Reference proteome</keyword>
<evidence type="ECO:0000313" key="1">
    <source>
        <dbReference type="EMBL" id="CAK5270506.1"/>
    </source>
</evidence>
<reference evidence="1" key="1">
    <citation type="submission" date="2023-11" db="EMBL/GenBank/DDBJ databases">
        <authorList>
            <person name="De Vega J J."/>
            <person name="De Vega J J."/>
        </authorList>
    </citation>
    <scope>NUCLEOTIDE SEQUENCE</scope>
</reference>
<evidence type="ECO:0000313" key="2">
    <source>
        <dbReference type="Proteomes" id="UP001295794"/>
    </source>
</evidence>
<gene>
    <name evidence="1" type="ORF">MYCIT1_LOCUS14979</name>
</gene>